<dbReference type="Gene3D" id="3.40.605.10">
    <property type="entry name" value="Aldehyde Dehydrogenase, Chain A, domain 1"/>
    <property type="match status" value="1"/>
</dbReference>
<organism evidence="4 5">
    <name type="scientific">Paludibaculum fermentans</name>
    <dbReference type="NCBI Taxonomy" id="1473598"/>
    <lineage>
        <taxon>Bacteria</taxon>
        <taxon>Pseudomonadati</taxon>
        <taxon>Acidobacteriota</taxon>
        <taxon>Terriglobia</taxon>
        <taxon>Bryobacterales</taxon>
        <taxon>Bryobacteraceae</taxon>
        <taxon>Paludibaculum</taxon>
    </lineage>
</organism>
<dbReference type="KEGG" id="pfer:IRI77_28815"/>
<dbReference type="InterPro" id="IPR016162">
    <property type="entry name" value="Ald_DH_N"/>
</dbReference>
<dbReference type="EMBL" id="CP063849">
    <property type="protein sequence ID" value="QOY92175.1"/>
    <property type="molecule type" value="Genomic_DNA"/>
</dbReference>
<accession>A0A7S7NYM6</accession>
<dbReference type="PANTHER" id="PTHR42991:SF1">
    <property type="entry name" value="ALDEHYDE DEHYDROGENASE"/>
    <property type="match status" value="1"/>
</dbReference>
<protein>
    <submittedName>
        <fullName evidence="4">Aldehyde dehydrogenase family protein</fullName>
    </submittedName>
</protein>
<dbReference type="SUPFAM" id="SSF53720">
    <property type="entry name" value="ALDH-like"/>
    <property type="match status" value="1"/>
</dbReference>
<sequence length="471" mass="50626">MWIAGREIRTASPLTVRVPYDGSPFATVFAAGPNELQQAVEAAVAAAPVMRALTLDERSAILRTAHYRLLEQKEEFARTISSESGKPLREGRVEVERAAGTLLFSSEEAHRLAGEVVPMEALSAGKGRMAMTVREPVGVIAAITPFNFPLNLSVHKIGPALAGGNTVIHKPASATPVCALKLARLLHDCGLPAGALNVVTGPGGAIGDFLVEHPSIRMITFTGSAEVGLRIRARAGLKRVTLELGNNSALLVEPDADLADCVERAVPGAYAHSGQVCISVQRIFVHRRIHDEFVERFTTAARALRVGPPLDPATQVSSLITETEARRVEQWVEEAVAAGAVRHSGGPRSTATLQPVVLTEVPEQSRVFRQEAFGPVAAINAYDALDDAIARLNNSDYGLQAGIFTNDLDKAFHAAHRVEVGGFLINDVPQFRLDQMPYGGVKLSGTGREGPRYAIEEMTEPKLISWRTRRG</sequence>
<keyword evidence="5" id="KW-1185">Reference proteome</keyword>
<evidence type="ECO:0000313" key="4">
    <source>
        <dbReference type="EMBL" id="QOY92175.1"/>
    </source>
</evidence>
<dbReference type="InterPro" id="IPR015590">
    <property type="entry name" value="Aldehyde_DH_dom"/>
</dbReference>
<proteinExistence type="inferred from homology"/>
<dbReference type="Proteomes" id="UP000593892">
    <property type="component" value="Chromosome"/>
</dbReference>
<feature type="domain" description="Aldehyde dehydrogenase" evidence="3">
    <location>
        <begin position="14"/>
        <end position="463"/>
    </location>
</feature>
<dbReference type="FunFam" id="3.40.605.10:FF:000007">
    <property type="entry name" value="NAD/NADP-dependent betaine aldehyde dehydrogenase"/>
    <property type="match status" value="1"/>
</dbReference>
<evidence type="ECO:0000259" key="3">
    <source>
        <dbReference type="Pfam" id="PF00171"/>
    </source>
</evidence>
<comment type="similarity">
    <text evidence="1">Belongs to the aldehyde dehydrogenase family.</text>
</comment>
<name>A0A7S7NYM6_PALFE</name>
<dbReference type="InterPro" id="IPR051020">
    <property type="entry name" value="ALDH-related_metabolic_enz"/>
</dbReference>
<reference evidence="4 5" key="1">
    <citation type="submission" date="2020-10" db="EMBL/GenBank/DDBJ databases">
        <title>Complete genome sequence of Paludibaculum fermentans P105T, a facultatively anaerobic acidobacterium capable of dissimilatory Fe(III) reduction.</title>
        <authorList>
            <person name="Dedysh S.N."/>
            <person name="Beletsky A.V."/>
            <person name="Kulichevskaya I.S."/>
            <person name="Mardanov A.V."/>
            <person name="Ravin N.V."/>
        </authorList>
    </citation>
    <scope>NUCLEOTIDE SEQUENCE [LARGE SCALE GENOMIC DNA]</scope>
    <source>
        <strain evidence="4 5">P105</strain>
    </source>
</reference>
<dbReference type="AlphaFoldDB" id="A0A7S7NYM6"/>
<keyword evidence="2" id="KW-0560">Oxidoreductase</keyword>
<evidence type="ECO:0000256" key="1">
    <source>
        <dbReference type="ARBA" id="ARBA00009986"/>
    </source>
</evidence>
<dbReference type="Gene3D" id="3.40.309.10">
    <property type="entry name" value="Aldehyde Dehydrogenase, Chain A, domain 2"/>
    <property type="match status" value="1"/>
</dbReference>
<dbReference type="InterPro" id="IPR016161">
    <property type="entry name" value="Ald_DH/histidinol_DH"/>
</dbReference>
<gene>
    <name evidence="4" type="ORF">IRI77_28815</name>
</gene>
<dbReference type="GO" id="GO:0008911">
    <property type="term" value="F:lactaldehyde dehydrogenase (NAD+) activity"/>
    <property type="evidence" value="ECO:0007669"/>
    <property type="project" value="TreeGrafter"/>
</dbReference>
<evidence type="ECO:0000256" key="2">
    <source>
        <dbReference type="ARBA" id="ARBA00023002"/>
    </source>
</evidence>
<dbReference type="PANTHER" id="PTHR42991">
    <property type="entry name" value="ALDEHYDE DEHYDROGENASE"/>
    <property type="match status" value="1"/>
</dbReference>
<dbReference type="InterPro" id="IPR016163">
    <property type="entry name" value="Ald_DH_C"/>
</dbReference>
<evidence type="ECO:0000313" key="5">
    <source>
        <dbReference type="Proteomes" id="UP000593892"/>
    </source>
</evidence>
<dbReference type="Pfam" id="PF00171">
    <property type="entry name" value="Aldedh"/>
    <property type="match status" value="1"/>
</dbReference>